<dbReference type="GO" id="GO:0005684">
    <property type="term" value="C:U2-type spliceosomal complex"/>
    <property type="evidence" value="ECO:0007669"/>
    <property type="project" value="TreeGrafter"/>
</dbReference>
<proteinExistence type="inferred from homology"/>
<dbReference type="EMBL" id="JADGMS010000010">
    <property type="protein sequence ID" value="KAF9674142.1"/>
    <property type="molecule type" value="Genomic_DNA"/>
</dbReference>
<protein>
    <submittedName>
        <fullName evidence="2">Uncharacterized protein</fullName>
    </submittedName>
</protein>
<dbReference type="Pfam" id="PF04502">
    <property type="entry name" value="Saf4_Yju2"/>
    <property type="match status" value="1"/>
</dbReference>
<organism evidence="2 3">
    <name type="scientific">Salix dunnii</name>
    <dbReference type="NCBI Taxonomy" id="1413687"/>
    <lineage>
        <taxon>Eukaryota</taxon>
        <taxon>Viridiplantae</taxon>
        <taxon>Streptophyta</taxon>
        <taxon>Embryophyta</taxon>
        <taxon>Tracheophyta</taxon>
        <taxon>Spermatophyta</taxon>
        <taxon>Magnoliopsida</taxon>
        <taxon>eudicotyledons</taxon>
        <taxon>Gunneridae</taxon>
        <taxon>Pentapetalae</taxon>
        <taxon>rosids</taxon>
        <taxon>fabids</taxon>
        <taxon>Malpighiales</taxon>
        <taxon>Salicaceae</taxon>
        <taxon>Saliceae</taxon>
        <taxon>Salix</taxon>
    </lineage>
</organism>
<dbReference type="OrthoDB" id="360327at2759"/>
<dbReference type="InterPro" id="IPR007590">
    <property type="entry name" value="Saf4/Yju2"/>
</dbReference>
<sequence length="210" mass="24535">MGFDFYSIIVKSFLDEDILVILIEFTDELDLFSYDSNLLCADMLRSSIAAARADNFYYPPEWSPKKKFNSVIYILIYVDDILITGWVELISWATYFERESKKAGPRYFDIIRFEVPFNMWCGGCTSLIASGKLLFHKVAADMLFLHALDFSPRRTCHLLAPSKFIPWWCLREASLLIHFTVFENQEEDLQKKKEAEPVQFAFSEYRMPGI</sequence>
<dbReference type="AlphaFoldDB" id="A0A835JQL2"/>
<dbReference type="PANTHER" id="PTHR12111:SF2">
    <property type="entry name" value="SPLICING FACTOR YJU2B-RELATED"/>
    <property type="match status" value="1"/>
</dbReference>
<accession>A0A835JQL2</accession>
<dbReference type="GO" id="GO:0071014">
    <property type="term" value="C:post-mRNA release spliceosomal complex"/>
    <property type="evidence" value="ECO:0007669"/>
    <property type="project" value="TreeGrafter"/>
</dbReference>
<comment type="similarity">
    <text evidence="1">Belongs to the CWC16 family.</text>
</comment>
<evidence type="ECO:0000313" key="3">
    <source>
        <dbReference type="Proteomes" id="UP000657918"/>
    </source>
</evidence>
<evidence type="ECO:0000256" key="1">
    <source>
        <dbReference type="ARBA" id="ARBA00005595"/>
    </source>
</evidence>
<keyword evidence="3" id="KW-1185">Reference proteome</keyword>
<evidence type="ECO:0000313" key="2">
    <source>
        <dbReference type="EMBL" id="KAF9674142.1"/>
    </source>
</evidence>
<dbReference type="GO" id="GO:0000398">
    <property type="term" value="P:mRNA splicing, via spliceosome"/>
    <property type="evidence" value="ECO:0007669"/>
    <property type="project" value="InterPro"/>
</dbReference>
<gene>
    <name evidence="2" type="ORF">SADUNF_Sadunf10G0096900</name>
</gene>
<dbReference type="PANTHER" id="PTHR12111">
    <property type="entry name" value="SPLICING FACTOR YJU2"/>
    <property type="match status" value="1"/>
</dbReference>
<comment type="caution">
    <text evidence="2">The sequence shown here is derived from an EMBL/GenBank/DDBJ whole genome shotgun (WGS) entry which is preliminary data.</text>
</comment>
<dbReference type="Proteomes" id="UP000657918">
    <property type="component" value="Unassembled WGS sequence"/>
</dbReference>
<reference evidence="2 3" key="1">
    <citation type="submission" date="2020-10" db="EMBL/GenBank/DDBJ databases">
        <title>Plant Genome Project.</title>
        <authorList>
            <person name="Zhang R.-G."/>
        </authorList>
    </citation>
    <scope>NUCLEOTIDE SEQUENCE [LARGE SCALE GENOMIC DNA]</scope>
    <source>
        <strain evidence="2">FAFU-HL-1</strain>
        <tissue evidence="2">Leaf</tissue>
    </source>
</reference>
<name>A0A835JQL2_9ROSI</name>